<dbReference type="GO" id="GO:0042130">
    <property type="term" value="P:negative regulation of T cell proliferation"/>
    <property type="evidence" value="ECO:0007669"/>
    <property type="project" value="InterPro"/>
</dbReference>
<dbReference type="SUPFAM" id="SSF48726">
    <property type="entry name" value="Immunoglobulin"/>
    <property type="match status" value="2"/>
</dbReference>
<feature type="domain" description="Ig-like" evidence="8">
    <location>
        <begin position="143"/>
        <end position="228"/>
    </location>
</feature>
<keyword evidence="6" id="KW-0325">Glycoprotein</keyword>
<evidence type="ECO:0000256" key="6">
    <source>
        <dbReference type="ARBA" id="ARBA00023180"/>
    </source>
</evidence>
<dbReference type="GO" id="GO:0005886">
    <property type="term" value="C:plasma membrane"/>
    <property type="evidence" value="ECO:0007669"/>
    <property type="project" value="UniProtKB-SubCell"/>
</dbReference>
<dbReference type="AlphaFoldDB" id="A0A8D2KYH2"/>
<dbReference type="InterPro" id="IPR003598">
    <property type="entry name" value="Ig_sub2"/>
</dbReference>
<sequence length="266" mass="28800">RGTCGTGNALQPPTSMTHGPPRLAVVNGTWRAAITLPCVYEPSADFKELRVIWKASWDALKTIFHRDANSGDQVLLTTFKGRLSVAKGLPGSVSLLIHQLEMTDTAQYTCEVSWEARNKSLIKRERMTTLKVIKGNLVPASKPIITLSRNASVLPVGSRTSLTCSASGSPTITYKWFKEGPGSIDKLLGRTAVLTLDRLQASDSGSYYCTAENRVSSQRRRSDAVRLTVQGKGLLKGLLCLQELIKVGISAVKGPWDGGRFAGEAI</sequence>
<organism evidence="9 10">
    <name type="scientific">Varanus komodoensis</name>
    <name type="common">Komodo dragon</name>
    <dbReference type="NCBI Taxonomy" id="61221"/>
    <lineage>
        <taxon>Eukaryota</taxon>
        <taxon>Metazoa</taxon>
        <taxon>Chordata</taxon>
        <taxon>Craniata</taxon>
        <taxon>Vertebrata</taxon>
        <taxon>Euteleostomi</taxon>
        <taxon>Lepidosauria</taxon>
        <taxon>Squamata</taxon>
        <taxon>Bifurcata</taxon>
        <taxon>Unidentata</taxon>
        <taxon>Episquamata</taxon>
        <taxon>Toxicofera</taxon>
        <taxon>Anguimorpha</taxon>
        <taxon>Paleoanguimorpha</taxon>
        <taxon>Varanoidea</taxon>
        <taxon>Varanidae</taxon>
        <taxon>Varanus</taxon>
    </lineage>
</organism>
<dbReference type="SMART" id="SM00406">
    <property type="entry name" value="IGv"/>
    <property type="match status" value="2"/>
</dbReference>
<dbReference type="InterPro" id="IPR013783">
    <property type="entry name" value="Ig-like_fold"/>
</dbReference>
<dbReference type="InterPro" id="IPR013106">
    <property type="entry name" value="Ig_V-set"/>
</dbReference>
<dbReference type="PROSITE" id="PS50835">
    <property type="entry name" value="IG_LIKE"/>
    <property type="match status" value="2"/>
</dbReference>
<protein>
    <recommendedName>
        <fullName evidence="8">Ig-like domain-containing protein</fullName>
    </recommendedName>
</protein>
<evidence type="ECO:0000313" key="10">
    <source>
        <dbReference type="Proteomes" id="UP000694545"/>
    </source>
</evidence>
<evidence type="ECO:0000256" key="4">
    <source>
        <dbReference type="ARBA" id="ARBA00023136"/>
    </source>
</evidence>
<dbReference type="OMA" id="IFHRDAN"/>
<name>A0A8D2KYH2_VARKO</name>
<dbReference type="Gene3D" id="2.60.40.10">
    <property type="entry name" value="Immunoglobulins"/>
    <property type="match status" value="2"/>
</dbReference>
<reference evidence="9" key="1">
    <citation type="submission" date="2025-08" db="UniProtKB">
        <authorList>
            <consortium name="Ensembl"/>
        </authorList>
    </citation>
    <scope>IDENTIFICATION</scope>
</reference>
<dbReference type="GO" id="GO:0043031">
    <property type="term" value="P:negative regulation of macrophage activation"/>
    <property type="evidence" value="ECO:0007669"/>
    <property type="project" value="InterPro"/>
</dbReference>
<evidence type="ECO:0000313" key="9">
    <source>
        <dbReference type="Ensembl" id="ENSVKKP00000014099.1"/>
    </source>
</evidence>
<dbReference type="Pfam" id="PF13927">
    <property type="entry name" value="Ig_3"/>
    <property type="match status" value="1"/>
</dbReference>
<dbReference type="InterPro" id="IPR003599">
    <property type="entry name" value="Ig_sub"/>
</dbReference>
<dbReference type="SMART" id="SM00409">
    <property type="entry name" value="IG"/>
    <property type="match status" value="2"/>
</dbReference>
<dbReference type="GO" id="GO:0032703">
    <property type="term" value="P:negative regulation of interleukin-2 production"/>
    <property type="evidence" value="ECO:0007669"/>
    <property type="project" value="InterPro"/>
</dbReference>
<proteinExistence type="predicted"/>
<reference evidence="9" key="2">
    <citation type="submission" date="2025-09" db="UniProtKB">
        <authorList>
            <consortium name="Ensembl"/>
        </authorList>
    </citation>
    <scope>IDENTIFICATION</scope>
</reference>
<evidence type="ECO:0000256" key="5">
    <source>
        <dbReference type="ARBA" id="ARBA00023157"/>
    </source>
</evidence>
<keyword evidence="2" id="KW-1003">Cell membrane</keyword>
<evidence type="ECO:0000259" key="8">
    <source>
        <dbReference type="PROSITE" id="PS50835"/>
    </source>
</evidence>
<evidence type="ECO:0000256" key="3">
    <source>
        <dbReference type="ARBA" id="ARBA00022729"/>
    </source>
</evidence>
<evidence type="ECO:0000256" key="2">
    <source>
        <dbReference type="ARBA" id="ARBA00022475"/>
    </source>
</evidence>
<comment type="subcellular location">
    <subcellularLocation>
        <location evidence="1">Cell membrane</location>
    </subcellularLocation>
</comment>
<dbReference type="PANTHER" id="PTHR15466">
    <property type="entry name" value="V-SET AND IMMUNOGLOBULIN DOMAIN CONTAINING 4"/>
    <property type="match status" value="1"/>
</dbReference>
<dbReference type="InterPro" id="IPR036179">
    <property type="entry name" value="Ig-like_dom_sf"/>
</dbReference>
<dbReference type="GO" id="GO:0001851">
    <property type="term" value="F:complement component C3b binding"/>
    <property type="evidence" value="ECO:0007669"/>
    <property type="project" value="TreeGrafter"/>
</dbReference>
<keyword evidence="4" id="KW-0472">Membrane</keyword>
<keyword evidence="5" id="KW-1015">Disulfide bond</keyword>
<keyword evidence="7" id="KW-0393">Immunoglobulin domain</keyword>
<evidence type="ECO:0000256" key="7">
    <source>
        <dbReference type="ARBA" id="ARBA00023319"/>
    </source>
</evidence>
<dbReference type="Pfam" id="PF07686">
    <property type="entry name" value="V-set"/>
    <property type="match status" value="1"/>
</dbReference>
<dbReference type="InterPro" id="IPR007110">
    <property type="entry name" value="Ig-like_dom"/>
</dbReference>
<dbReference type="Proteomes" id="UP000694545">
    <property type="component" value="Unplaced"/>
</dbReference>
<keyword evidence="3" id="KW-0732">Signal</keyword>
<dbReference type="PANTHER" id="PTHR15466:SF2">
    <property type="entry name" value="V-SET AND IMMUNOGLOBULIN DOMAIN-CONTAINING PROTEIN 4"/>
    <property type="match status" value="1"/>
</dbReference>
<dbReference type="Ensembl" id="ENSVKKT00000014435.1">
    <property type="protein sequence ID" value="ENSVKKP00000014099.1"/>
    <property type="gene ID" value="ENSVKKG00000009706.1"/>
</dbReference>
<dbReference type="FunFam" id="2.60.40.10:FF:000357">
    <property type="entry name" value="Fc receptor like 1"/>
    <property type="match status" value="1"/>
</dbReference>
<dbReference type="InterPro" id="IPR039939">
    <property type="entry name" value="VSIG4"/>
</dbReference>
<dbReference type="SMART" id="SM00408">
    <property type="entry name" value="IGc2"/>
    <property type="match status" value="1"/>
</dbReference>
<dbReference type="GO" id="GO:0045957">
    <property type="term" value="P:negative regulation of complement activation, alternative pathway"/>
    <property type="evidence" value="ECO:0007669"/>
    <property type="project" value="TreeGrafter"/>
</dbReference>
<accession>A0A8D2KYH2</accession>
<evidence type="ECO:0000256" key="1">
    <source>
        <dbReference type="ARBA" id="ARBA00004236"/>
    </source>
</evidence>
<feature type="domain" description="Ig-like" evidence="8">
    <location>
        <begin position="12"/>
        <end position="128"/>
    </location>
</feature>
<keyword evidence="10" id="KW-1185">Reference proteome</keyword>